<dbReference type="AlphaFoldDB" id="A0A0J7KPX8"/>
<feature type="region of interest" description="Disordered" evidence="1">
    <location>
        <begin position="28"/>
        <end position="47"/>
    </location>
</feature>
<evidence type="ECO:0000313" key="2">
    <source>
        <dbReference type="EMBL" id="KMQ92331.1"/>
    </source>
</evidence>
<dbReference type="GO" id="GO:0008270">
    <property type="term" value="F:zinc ion binding"/>
    <property type="evidence" value="ECO:0007669"/>
    <property type="project" value="InterPro"/>
</dbReference>
<gene>
    <name evidence="2" type="ORF">RF55_7699</name>
</gene>
<evidence type="ECO:0000313" key="3">
    <source>
        <dbReference type="Proteomes" id="UP000036403"/>
    </source>
</evidence>
<dbReference type="PaxDb" id="67767-A0A0J7KPX8"/>
<evidence type="ECO:0000256" key="1">
    <source>
        <dbReference type="SAM" id="MobiDB-lite"/>
    </source>
</evidence>
<accession>A0A0J7KPX8</accession>
<organism evidence="2 3">
    <name type="scientific">Lasius niger</name>
    <name type="common">Black garden ant</name>
    <dbReference type="NCBI Taxonomy" id="67767"/>
    <lineage>
        <taxon>Eukaryota</taxon>
        <taxon>Metazoa</taxon>
        <taxon>Ecdysozoa</taxon>
        <taxon>Arthropoda</taxon>
        <taxon>Hexapoda</taxon>
        <taxon>Insecta</taxon>
        <taxon>Pterygota</taxon>
        <taxon>Neoptera</taxon>
        <taxon>Endopterygota</taxon>
        <taxon>Hymenoptera</taxon>
        <taxon>Apocrita</taxon>
        <taxon>Aculeata</taxon>
        <taxon>Formicoidea</taxon>
        <taxon>Formicidae</taxon>
        <taxon>Formicinae</taxon>
        <taxon>Lasius</taxon>
        <taxon>Lasius</taxon>
    </lineage>
</organism>
<dbReference type="EMBL" id="LBMM01004520">
    <property type="protein sequence ID" value="KMQ92331.1"/>
    <property type="molecule type" value="Genomic_DNA"/>
</dbReference>
<dbReference type="Gene3D" id="4.10.60.10">
    <property type="entry name" value="Zinc finger, CCHC-type"/>
    <property type="match status" value="1"/>
</dbReference>
<dbReference type="Proteomes" id="UP000036403">
    <property type="component" value="Unassembled WGS sequence"/>
</dbReference>
<name>A0A0J7KPX8_LASNI</name>
<dbReference type="SUPFAM" id="SSF57756">
    <property type="entry name" value="Retrovirus zinc finger-like domains"/>
    <property type="match status" value="1"/>
</dbReference>
<dbReference type="OrthoDB" id="7700824at2759"/>
<reference evidence="2 3" key="1">
    <citation type="submission" date="2015-04" db="EMBL/GenBank/DDBJ databases">
        <title>Lasius niger genome sequencing.</title>
        <authorList>
            <person name="Konorov E.A."/>
            <person name="Nikitin M.A."/>
            <person name="Kirill M.V."/>
            <person name="Chang P."/>
        </authorList>
    </citation>
    <scope>NUCLEOTIDE SEQUENCE [LARGE SCALE GENOMIC DNA]</scope>
    <source>
        <tissue evidence="2">Whole</tissue>
    </source>
</reference>
<evidence type="ECO:0008006" key="4">
    <source>
        <dbReference type="Google" id="ProtNLM"/>
    </source>
</evidence>
<sequence length="113" mass="12862">MDPDYRLYIRLHKVTSVHELSAHASEYEEINRQRHQREEKKTATGPTVAATEYNRNDCCWRCKQRGHTRAYCKRPPKCSRCGKDGVLTRDCHPPTENGPRAGNVAAVTPPESA</sequence>
<comment type="caution">
    <text evidence="2">The sequence shown here is derived from an EMBL/GenBank/DDBJ whole genome shotgun (WGS) entry which is preliminary data.</text>
</comment>
<dbReference type="InterPro" id="IPR036875">
    <property type="entry name" value="Znf_CCHC_sf"/>
</dbReference>
<dbReference type="GO" id="GO:0003676">
    <property type="term" value="F:nucleic acid binding"/>
    <property type="evidence" value="ECO:0007669"/>
    <property type="project" value="InterPro"/>
</dbReference>
<feature type="region of interest" description="Disordered" evidence="1">
    <location>
        <begin position="89"/>
        <end position="113"/>
    </location>
</feature>
<feature type="compositionally biased region" description="Basic and acidic residues" evidence="1">
    <location>
        <begin position="28"/>
        <end position="42"/>
    </location>
</feature>
<proteinExistence type="predicted"/>
<keyword evidence="3" id="KW-1185">Reference proteome</keyword>
<protein>
    <recommendedName>
        <fullName evidence="4">CCHC-type domain-containing protein</fullName>
    </recommendedName>
</protein>